<accession>A0ABU3SHU9</accession>
<dbReference type="RefSeq" id="WP_316021657.1">
    <property type="nucleotide sequence ID" value="NZ_JAWDID010000100.1"/>
</dbReference>
<feature type="region of interest" description="Disordered" evidence="1">
    <location>
        <begin position="209"/>
        <end position="253"/>
    </location>
</feature>
<dbReference type="Proteomes" id="UP001254257">
    <property type="component" value="Unassembled WGS sequence"/>
</dbReference>
<evidence type="ECO:0000256" key="1">
    <source>
        <dbReference type="SAM" id="MobiDB-lite"/>
    </source>
</evidence>
<comment type="caution">
    <text evidence="2">The sequence shown here is derived from an EMBL/GenBank/DDBJ whole genome shotgun (WGS) entry which is preliminary data.</text>
</comment>
<proteinExistence type="predicted"/>
<dbReference type="Gene3D" id="1.10.10.10">
    <property type="entry name" value="Winged helix-like DNA-binding domain superfamily/Winged helix DNA-binding domain"/>
    <property type="match status" value="1"/>
</dbReference>
<name>A0ABU3SHU9_9HYPH</name>
<evidence type="ECO:0000313" key="2">
    <source>
        <dbReference type="EMBL" id="MDU0343965.1"/>
    </source>
</evidence>
<evidence type="ECO:0008006" key="4">
    <source>
        <dbReference type="Google" id="ProtNLM"/>
    </source>
</evidence>
<protein>
    <recommendedName>
        <fullName evidence="4">Helix-turn-helix domain-containing protein</fullName>
    </recommendedName>
</protein>
<dbReference type="InterPro" id="IPR036388">
    <property type="entry name" value="WH-like_DNA-bd_sf"/>
</dbReference>
<gene>
    <name evidence="2" type="ORF">RKE40_29135</name>
</gene>
<keyword evidence="3" id="KW-1185">Reference proteome</keyword>
<sequence>MIAAQISQAIDGAHTVGALDDLSQLIWKGVAAGAIDDDTAHQLLGEINTKRQPARDRRQTVGLPAGRISLFPPRRPQPSPRTAKCLSRRRQLIAAGPMPPHLAANFTPAELAALMIIREEVRLCGTCSRSIAEIAARAGVGRTTVQNAVRHAVQLGLVIVKERRRRGEKNLTNVIRIVSQEWLAWIASWKAAKNGALIGFKKLNPTDSKKTNGFPMEGRRLGKAGSSYPGRGRSAPSGATLFQIPADSATGRK</sequence>
<evidence type="ECO:0000313" key="3">
    <source>
        <dbReference type="Proteomes" id="UP001254257"/>
    </source>
</evidence>
<reference evidence="2 3" key="1">
    <citation type="submission" date="2023-09" db="EMBL/GenBank/DDBJ databases">
        <title>Whole genome shotgun sequencing (WGS) of Bosea sp. ZW T0_25, isolated from stored onions (Allium cepa).</title>
        <authorList>
            <person name="Stoll D.A."/>
            <person name="Huch M."/>
        </authorList>
    </citation>
    <scope>NUCLEOTIDE SEQUENCE [LARGE SCALE GENOMIC DNA]</scope>
    <source>
        <strain evidence="2 3">ZW T0_25</strain>
    </source>
</reference>
<organism evidence="2 3">
    <name type="scientific">Bosea rubneri</name>
    <dbReference type="NCBI Taxonomy" id="3075434"/>
    <lineage>
        <taxon>Bacteria</taxon>
        <taxon>Pseudomonadati</taxon>
        <taxon>Pseudomonadota</taxon>
        <taxon>Alphaproteobacteria</taxon>
        <taxon>Hyphomicrobiales</taxon>
        <taxon>Boseaceae</taxon>
        <taxon>Bosea</taxon>
    </lineage>
</organism>
<dbReference type="EMBL" id="JAWDID010000100">
    <property type="protein sequence ID" value="MDU0343965.1"/>
    <property type="molecule type" value="Genomic_DNA"/>
</dbReference>